<comment type="caution">
    <text evidence="5">The sequence shown here is derived from an EMBL/GenBank/DDBJ whole genome shotgun (WGS) entry which is preliminary data.</text>
</comment>
<feature type="disulfide bond" evidence="3">
    <location>
        <begin position="42"/>
        <end position="69"/>
    </location>
</feature>
<dbReference type="Pfam" id="PF00431">
    <property type="entry name" value="CUB"/>
    <property type="match status" value="1"/>
</dbReference>
<feature type="domain" description="CUB" evidence="4">
    <location>
        <begin position="42"/>
        <end position="157"/>
    </location>
</feature>
<dbReference type="Gene3D" id="2.60.120.290">
    <property type="entry name" value="Spermadhesin, CUB domain"/>
    <property type="match status" value="1"/>
</dbReference>
<comment type="caution">
    <text evidence="3">Lacks conserved residue(s) required for the propagation of feature annotation.</text>
</comment>
<dbReference type="PANTHER" id="PTHR24251">
    <property type="entry name" value="OVOCHYMASE-RELATED"/>
    <property type="match status" value="1"/>
</dbReference>
<accession>A0AAV2TDT7</accession>
<sequence length="166" mass="18089">MNCETLPKNNGKKVYKPTAAQTCLNINADQAKQVDPTAFGGCGGNVHLSTNSRFGSPLKGGLYPPNQLCVWTLHAKLQLHAMIQYIMFDMNDEKSCCKSHVSVYDGMYGDSKRLARNCTLGNVKDYAVMGSSESLTVVFYTTNGLQHKGISVLAQGFSNQAVDGWN</sequence>
<reference evidence="5" key="1">
    <citation type="submission" date="2024-06" db="EMBL/GenBank/DDBJ databases">
        <authorList>
            <person name="Liu X."/>
            <person name="Lenzi L."/>
            <person name="Haldenby T S."/>
            <person name="Uol C."/>
        </authorList>
    </citation>
    <scope>NUCLEOTIDE SEQUENCE</scope>
</reference>
<keyword evidence="2 3" id="KW-1015">Disulfide bond</keyword>
<gene>
    <name evidence="5" type="ORF">CDAUBV1_LOCUS7827</name>
</gene>
<evidence type="ECO:0000256" key="2">
    <source>
        <dbReference type="ARBA" id="ARBA00023157"/>
    </source>
</evidence>
<evidence type="ECO:0000313" key="6">
    <source>
        <dbReference type="Proteomes" id="UP001497525"/>
    </source>
</evidence>
<evidence type="ECO:0000256" key="1">
    <source>
        <dbReference type="ARBA" id="ARBA00022737"/>
    </source>
</evidence>
<keyword evidence="1" id="KW-0677">Repeat</keyword>
<dbReference type="InterPro" id="IPR035914">
    <property type="entry name" value="Sperma_CUB_dom_sf"/>
</dbReference>
<dbReference type="CDD" id="cd00041">
    <property type="entry name" value="CUB"/>
    <property type="match status" value="1"/>
</dbReference>
<name>A0AAV2TDT7_CALDB</name>
<organism evidence="5 6">
    <name type="scientific">Calicophoron daubneyi</name>
    <name type="common">Rumen fluke</name>
    <name type="synonym">Paramphistomum daubneyi</name>
    <dbReference type="NCBI Taxonomy" id="300641"/>
    <lineage>
        <taxon>Eukaryota</taxon>
        <taxon>Metazoa</taxon>
        <taxon>Spiralia</taxon>
        <taxon>Lophotrochozoa</taxon>
        <taxon>Platyhelminthes</taxon>
        <taxon>Trematoda</taxon>
        <taxon>Digenea</taxon>
        <taxon>Plagiorchiida</taxon>
        <taxon>Pronocephalata</taxon>
        <taxon>Paramphistomoidea</taxon>
        <taxon>Paramphistomidae</taxon>
        <taxon>Calicophoron</taxon>
    </lineage>
</organism>
<dbReference type="PROSITE" id="PS01180">
    <property type="entry name" value="CUB"/>
    <property type="match status" value="1"/>
</dbReference>
<dbReference type="EMBL" id="CAXLJL010000201">
    <property type="protein sequence ID" value="CAL5134447.1"/>
    <property type="molecule type" value="Genomic_DNA"/>
</dbReference>
<evidence type="ECO:0000256" key="3">
    <source>
        <dbReference type="PROSITE-ProRule" id="PRU00059"/>
    </source>
</evidence>
<dbReference type="SUPFAM" id="SSF49854">
    <property type="entry name" value="Spermadhesin, CUB domain"/>
    <property type="match status" value="1"/>
</dbReference>
<dbReference type="Proteomes" id="UP001497525">
    <property type="component" value="Unassembled WGS sequence"/>
</dbReference>
<proteinExistence type="predicted"/>
<evidence type="ECO:0000313" key="5">
    <source>
        <dbReference type="EMBL" id="CAL5134447.1"/>
    </source>
</evidence>
<dbReference type="AlphaFoldDB" id="A0AAV2TDT7"/>
<dbReference type="SMART" id="SM00042">
    <property type="entry name" value="CUB"/>
    <property type="match status" value="1"/>
</dbReference>
<protein>
    <recommendedName>
        <fullName evidence="4">CUB domain-containing protein</fullName>
    </recommendedName>
</protein>
<evidence type="ECO:0000259" key="4">
    <source>
        <dbReference type="PROSITE" id="PS01180"/>
    </source>
</evidence>
<dbReference type="InterPro" id="IPR000859">
    <property type="entry name" value="CUB_dom"/>
</dbReference>